<sequence>MRACTPWRVKGVQRKKRYNSEVHFPSVDSIEAEDKRASHASDIERRNLSSGLKEQGSTTGGRYGSGDLAMLGRHDAGPGQRLGAADSGAVSLSSLRHAKYMTGALFDMTGTYTISFTIAAGACIAASLSAFLLQDSDVILESLKEAEQND</sequence>
<dbReference type="EMBL" id="LGRX02007677">
    <property type="protein sequence ID" value="KAK3274520.1"/>
    <property type="molecule type" value="Genomic_DNA"/>
</dbReference>
<evidence type="ECO:0000313" key="3">
    <source>
        <dbReference type="EMBL" id="KAK3274520.1"/>
    </source>
</evidence>
<organism evidence="3 4">
    <name type="scientific">Cymbomonas tetramitiformis</name>
    <dbReference type="NCBI Taxonomy" id="36881"/>
    <lineage>
        <taxon>Eukaryota</taxon>
        <taxon>Viridiplantae</taxon>
        <taxon>Chlorophyta</taxon>
        <taxon>Pyramimonadophyceae</taxon>
        <taxon>Pyramimonadales</taxon>
        <taxon>Pyramimonadaceae</taxon>
        <taxon>Cymbomonas</taxon>
    </lineage>
</organism>
<name>A0AAE0L7G4_9CHLO</name>
<keyword evidence="2" id="KW-1133">Transmembrane helix</keyword>
<keyword evidence="2" id="KW-0812">Transmembrane</keyword>
<reference evidence="3 4" key="1">
    <citation type="journal article" date="2015" name="Genome Biol. Evol.">
        <title>Comparative Genomics of a Bacterivorous Green Alga Reveals Evolutionary Causalities and Consequences of Phago-Mixotrophic Mode of Nutrition.</title>
        <authorList>
            <person name="Burns J.A."/>
            <person name="Paasch A."/>
            <person name="Narechania A."/>
            <person name="Kim E."/>
        </authorList>
    </citation>
    <scope>NUCLEOTIDE SEQUENCE [LARGE SCALE GENOMIC DNA]</scope>
    <source>
        <strain evidence="3 4">PLY_AMNH</strain>
    </source>
</reference>
<dbReference type="Proteomes" id="UP001190700">
    <property type="component" value="Unassembled WGS sequence"/>
</dbReference>
<feature type="transmembrane region" description="Helical" evidence="2">
    <location>
        <begin position="109"/>
        <end position="133"/>
    </location>
</feature>
<protein>
    <submittedName>
        <fullName evidence="3">Uncharacterized protein</fullName>
    </submittedName>
</protein>
<keyword evidence="2" id="KW-0472">Membrane</keyword>
<feature type="region of interest" description="Disordered" evidence="1">
    <location>
        <begin position="31"/>
        <end position="85"/>
    </location>
</feature>
<dbReference type="AlphaFoldDB" id="A0AAE0L7G4"/>
<feature type="compositionally biased region" description="Basic and acidic residues" evidence="1">
    <location>
        <begin position="32"/>
        <end position="47"/>
    </location>
</feature>
<evidence type="ECO:0000256" key="2">
    <source>
        <dbReference type="SAM" id="Phobius"/>
    </source>
</evidence>
<proteinExistence type="predicted"/>
<gene>
    <name evidence="3" type="ORF">CYMTET_17298</name>
</gene>
<feature type="compositionally biased region" description="Polar residues" evidence="1">
    <location>
        <begin position="48"/>
        <end position="57"/>
    </location>
</feature>
<keyword evidence="4" id="KW-1185">Reference proteome</keyword>
<comment type="caution">
    <text evidence="3">The sequence shown here is derived from an EMBL/GenBank/DDBJ whole genome shotgun (WGS) entry which is preliminary data.</text>
</comment>
<evidence type="ECO:0000313" key="4">
    <source>
        <dbReference type="Proteomes" id="UP001190700"/>
    </source>
</evidence>
<evidence type="ECO:0000256" key="1">
    <source>
        <dbReference type="SAM" id="MobiDB-lite"/>
    </source>
</evidence>
<accession>A0AAE0L7G4</accession>